<protein>
    <submittedName>
        <fullName evidence="1">Uncharacterized protein</fullName>
    </submittedName>
</protein>
<reference evidence="1 2" key="1">
    <citation type="submission" date="2018-06" db="EMBL/GenBank/DDBJ databases">
        <authorList>
            <consortium name="Pathogen Informatics"/>
            <person name="Doyle S."/>
        </authorList>
    </citation>
    <scope>NUCLEOTIDE SEQUENCE [LARGE SCALE GENOMIC DNA]</scope>
    <source>
        <strain evidence="1 2">NCTC13063</strain>
    </source>
</reference>
<evidence type="ECO:0000313" key="1">
    <source>
        <dbReference type="EMBL" id="SUB79408.1"/>
    </source>
</evidence>
<dbReference type="AlphaFoldDB" id="A0AAQ1ZHX5"/>
<proteinExistence type="predicted"/>
<sequence>MRTLGRFVRFSYLCSMILHVFNPEHDMALAAGRVPFTAPHAGRQLRNDLDFMPALWAKRGDVVLVNDVDNAFDKLRHLGMQVPEVDFVTLQGLGLLRHKISGVSPWGWDISIKHQLTHAGVEGEVMPSDGQLEAIRRLSSREWAAAHLQGQAVFVANLTELEHVIDDWRACVLKSPWSCSGRGVRYVGGKLDTSTAKWVANIIARQGGIAIEPYYNKVIDFGMEFEAGADGTITYCGLSLFHTVKGAYVGNLLVSEQEKEDFLARYISRETLRKAREKAIKVISPAIRNLYQGPFGIDMMLYRPKEVNEIEGVSDTPQPLKLNACVELNLRRTMGHVALVLRALGNKYERRLMRIEYDGNRYHLRVNRISASQEERDILL</sequence>
<dbReference type="EMBL" id="UGTJ01000001">
    <property type="protein sequence ID" value="SUB79408.1"/>
    <property type="molecule type" value="Genomic_DNA"/>
</dbReference>
<comment type="caution">
    <text evidence="1">The sequence shown here is derived from an EMBL/GenBank/DDBJ whole genome shotgun (WGS) entry which is preliminary data.</text>
</comment>
<accession>A0AAQ1ZHX5</accession>
<name>A0AAQ1ZHX5_9BACT</name>
<organism evidence="1 2">
    <name type="scientific">Segatella buccae</name>
    <dbReference type="NCBI Taxonomy" id="28126"/>
    <lineage>
        <taxon>Bacteria</taxon>
        <taxon>Pseudomonadati</taxon>
        <taxon>Bacteroidota</taxon>
        <taxon>Bacteroidia</taxon>
        <taxon>Bacteroidales</taxon>
        <taxon>Prevotellaceae</taxon>
        <taxon>Segatella</taxon>
    </lineage>
</organism>
<dbReference type="SUPFAM" id="SSF56059">
    <property type="entry name" value="Glutathione synthetase ATP-binding domain-like"/>
    <property type="match status" value="1"/>
</dbReference>
<dbReference type="Proteomes" id="UP000255283">
    <property type="component" value="Unassembled WGS sequence"/>
</dbReference>
<gene>
    <name evidence="1" type="ORF">NCTC13063_00673</name>
</gene>
<evidence type="ECO:0000313" key="2">
    <source>
        <dbReference type="Proteomes" id="UP000255283"/>
    </source>
</evidence>